<reference evidence="6" key="1">
    <citation type="journal article" date="2010" name="Science">
        <title>Plasticity of animal genome architecture unmasked by rapid evolution of a pelagic tunicate.</title>
        <authorList>
            <person name="Denoeud F."/>
            <person name="Henriet S."/>
            <person name="Mungpakdee S."/>
            <person name="Aury J.M."/>
            <person name="Da Silva C."/>
            <person name="Brinkmann H."/>
            <person name="Mikhaleva J."/>
            <person name="Olsen L.C."/>
            <person name="Jubin C."/>
            <person name="Canestro C."/>
            <person name="Bouquet J.M."/>
            <person name="Danks G."/>
            <person name="Poulain J."/>
            <person name="Campsteijn C."/>
            <person name="Adamski M."/>
            <person name="Cross I."/>
            <person name="Yadetie F."/>
            <person name="Muffato M."/>
            <person name="Louis A."/>
            <person name="Butcher S."/>
            <person name="Tsagkogeorga G."/>
            <person name="Konrad A."/>
            <person name="Singh S."/>
            <person name="Jensen M.F."/>
            <person name="Cong E.H."/>
            <person name="Eikeseth-Otteraa H."/>
            <person name="Noel B."/>
            <person name="Anthouard V."/>
            <person name="Porcel B.M."/>
            <person name="Kachouri-Lafond R."/>
            <person name="Nishino A."/>
            <person name="Ugolini M."/>
            <person name="Chourrout P."/>
            <person name="Nishida H."/>
            <person name="Aasland R."/>
            <person name="Huzurbazar S."/>
            <person name="Westhof E."/>
            <person name="Delsuc F."/>
            <person name="Lehrach H."/>
            <person name="Reinhardt R."/>
            <person name="Weissenbach J."/>
            <person name="Roy S.W."/>
            <person name="Artiguenave F."/>
            <person name="Postlethwait J.H."/>
            <person name="Manak J.R."/>
            <person name="Thompson E.M."/>
            <person name="Jaillon O."/>
            <person name="Du Pasquier L."/>
            <person name="Boudinot P."/>
            <person name="Liberles D.A."/>
            <person name="Volff J.N."/>
            <person name="Philippe H."/>
            <person name="Lenhard B."/>
            <person name="Roest Crollius H."/>
            <person name="Wincker P."/>
            <person name="Chourrout D."/>
        </authorList>
    </citation>
    <scope>NUCLEOTIDE SEQUENCE [LARGE SCALE GENOMIC DNA]</scope>
</reference>
<accession>E4YBJ4</accession>
<evidence type="ECO:0000256" key="1">
    <source>
        <dbReference type="ARBA" id="ARBA00022723"/>
    </source>
</evidence>
<keyword evidence="2 4" id="KW-0863">Zinc-finger</keyword>
<keyword evidence="1" id="KW-0479">Metal-binding</keyword>
<evidence type="ECO:0000256" key="2">
    <source>
        <dbReference type="ARBA" id="ARBA00022771"/>
    </source>
</evidence>
<keyword evidence="3" id="KW-0862">Zinc</keyword>
<dbReference type="GO" id="GO:0008270">
    <property type="term" value="F:zinc ion binding"/>
    <property type="evidence" value="ECO:0007669"/>
    <property type="project" value="UniProtKB-KW"/>
</dbReference>
<name>E4YBJ4_OIKDI</name>
<gene>
    <name evidence="6" type="ORF">GSOID_T00020792001</name>
</gene>
<evidence type="ECO:0000256" key="3">
    <source>
        <dbReference type="ARBA" id="ARBA00022833"/>
    </source>
</evidence>
<dbReference type="InterPro" id="IPR001841">
    <property type="entry name" value="Znf_RING"/>
</dbReference>
<dbReference type="Proteomes" id="UP000011014">
    <property type="component" value="Unassembled WGS sequence"/>
</dbReference>
<dbReference type="PROSITE" id="PS50089">
    <property type="entry name" value="ZF_RING_2"/>
    <property type="match status" value="1"/>
</dbReference>
<evidence type="ECO:0000259" key="5">
    <source>
        <dbReference type="PROSITE" id="PS50089"/>
    </source>
</evidence>
<protein>
    <recommendedName>
        <fullName evidence="5">RING-type domain-containing protein</fullName>
    </recommendedName>
</protein>
<feature type="domain" description="RING-type" evidence="5">
    <location>
        <begin position="17"/>
        <end position="56"/>
    </location>
</feature>
<proteinExistence type="predicted"/>
<organism evidence="6">
    <name type="scientific">Oikopleura dioica</name>
    <name type="common">Tunicate</name>
    <dbReference type="NCBI Taxonomy" id="34765"/>
    <lineage>
        <taxon>Eukaryota</taxon>
        <taxon>Metazoa</taxon>
        <taxon>Chordata</taxon>
        <taxon>Tunicata</taxon>
        <taxon>Appendicularia</taxon>
        <taxon>Copelata</taxon>
        <taxon>Oikopleuridae</taxon>
        <taxon>Oikopleura</taxon>
    </lineage>
</organism>
<evidence type="ECO:0000313" key="6">
    <source>
        <dbReference type="EMBL" id="CBY32931.1"/>
    </source>
</evidence>
<dbReference type="EMBL" id="FN654381">
    <property type="protein sequence ID" value="CBY32931.1"/>
    <property type="molecule type" value="Genomic_DNA"/>
</dbReference>
<sequence length="216" mass="23814">MSQAENWKAMVSARDFCSMCENPYSYDHPSNAPAVRTCGHYHCSDCTSNSSECGICGEKSVDARIIAPNNLKERNRAKVIRALWMLSKDEEERAIVKRKLVSELQHMTSLPDGSKPLPSPAAKRQYSRVLLVCNRAASLLAEGKVAIPSSPAAIGALSSSDQIGENRNASTPINEKSYAERCEGLIDAPEEEDVSYIDHESSGLFDRAYTKRQNNM</sequence>
<evidence type="ECO:0000256" key="4">
    <source>
        <dbReference type="PROSITE-ProRule" id="PRU00175"/>
    </source>
</evidence>
<dbReference type="AlphaFoldDB" id="E4YBJ4"/>